<dbReference type="Pfam" id="PF00462">
    <property type="entry name" value="Glutaredoxin"/>
    <property type="match status" value="1"/>
</dbReference>
<dbReference type="InterPro" id="IPR036249">
    <property type="entry name" value="Thioredoxin-like_sf"/>
</dbReference>
<feature type="domain" description="Glutaredoxin" evidence="2">
    <location>
        <begin position="130"/>
        <end position="198"/>
    </location>
</feature>
<dbReference type="CDD" id="cd03031">
    <property type="entry name" value="GRX_GRX_like"/>
    <property type="match status" value="1"/>
</dbReference>
<reference evidence="4" key="2">
    <citation type="submission" date="2025-08" db="UniProtKB">
        <authorList>
            <consortium name="RefSeq"/>
        </authorList>
    </citation>
    <scope>IDENTIFICATION</scope>
    <source>
        <tissue evidence="4">Leaf</tissue>
    </source>
</reference>
<organism evidence="3 4">
    <name type="scientific">Spinacia oleracea</name>
    <name type="common">Spinach</name>
    <dbReference type="NCBI Taxonomy" id="3562"/>
    <lineage>
        <taxon>Eukaryota</taxon>
        <taxon>Viridiplantae</taxon>
        <taxon>Streptophyta</taxon>
        <taxon>Embryophyta</taxon>
        <taxon>Tracheophyta</taxon>
        <taxon>Spermatophyta</taxon>
        <taxon>Magnoliopsida</taxon>
        <taxon>eudicotyledons</taxon>
        <taxon>Gunneridae</taxon>
        <taxon>Pentapetalae</taxon>
        <taxon>Caryophyllales</taxon>
        <taxon>Chenopodiaceae</taxon>
        <taxon>Chenopodioideae</taxon>
        <taxon>Anserineae</taxon>
        <taxon>Spinacia</taxon>
    </lineage>
</organism>
<dbReference type="PANTHER" id="PTHR45669:SF26">
    <property type="entry name" value="GLUTAREDOXIN DOMAIN-CONTAINING PROTEIN"/>
    <property type="match status" value="1"/>
</dbReference>
<dbReference type="PROSITE" id="PS51354">
    <property type="entry name" value="GLUTAREDOXIN_2"/>
    <property type="match status" value="1"/>
</dbReference>
<evidence type="ECO:0000313" key="3">
    <source>
        <dbReference type="Proteomes" id="UP000813463"/>
    </source>
</evidence>
<dbReference type="Gene3D" id="3.40.30.10">
    <property type="entry name" value="Glutaredoxin"/>
    <property type="match status" value="1"/>
</dbReference>
<accession>A0ABM3R463</accession>
<feature type="region of interest" description="Disordered" evidence="1">
    <location>
        <begin position="8"/>
        <end position="40"/>
    </location>
</feature>
<dbReference type="InterPro" id="IPR002109">
    <property type="entry name" value="Glutaredoxin"/>
</dbReference>
<proteinExistence type="predicted"/>
<dbReference type="PANTHER" id="PTHR45669">
    <property type="entry name" value="GLUTAREDOXIN DOMAIN-CONTAINING CYSTEINE-RICH PROTEIN CG12206-RELATED"/>
    <property type="match status" value="1"/>
</dbReference>
<dbReference type="SUPFAM" id="SSF52833">
    <property type="entry name" value="Thioredoxin-like"/>
    <property type="match status" value="1"/>
</dbReference>
<name>A0ABM3R463_SPIOL</name>
<reference evidence="3" key="1">
    <citation type="journal article" date="2021" name="Nat. Commun.">
        <title>Genomic analyses provide insights into spinach domestication and the genetic basis of agronomic traits.</title>
        <authorList>
            <person name="Cai X."/>
            <person name="Sun X."/>
            <person name="Xu C."/>
            <person name="Sun H."/>
            <person name="Wang X."/>
            <person name="Ge C."/>
            <person name="Zhang Z."/>
            <person name="Wang Q."/>
            <person name="Fei Z."/>
            <person name="Jiao C."/>
            <person name="Wang Q."/>
        </authorList>
    </citation>
    <scope>NUCLEOTIDE SEQUENCE [LARGE SCALE GENOMIC DNA]</scope>
    <source>
        <strain evidence="3">cv. Varoflay</strain>
    </source>
</reference>
<evidence type="ECO:0000259" key="2">
    <source>
        <dbReference type="Pfam" id="PF00462"/>
    </source>
</evidence>
<dbReference type="GeneID" id="130465606"/>
<sequence>MWVPWVKRSPAHHHTKSSSTNTFSFDDHPPPSPMNQHSPSLKDIETLFNHHPPLTPVHKHSLSSIPFAAVPQSPVHHSVSLKDIHSLLSDNPAQTQPRKPSVFHRVKTWAHRQSQHSQPPPPPDSQNRVVVYFTSLHAVRRTYEDCRTVRLILKGYRVKMDERDLSMDRSYIEELQRITPPSNGKRSSVPRVYVNGKCLGGVEEIRRLHENGELKRMIQGLGMDEGEEGICRVCGGYRYVVCEWCDGSHRRYVEGKSGFKNCNMCNVNGLILCGFCTSVGY</sequence>
<dbReference type="RefSeq" id="XP_056690413.1">
    <property type="nucleotide sequence ID" value="XM_056834435.1"/>
</dbReference>
<protein>
    <submittedName>
        <fullName evidence="4">Uncharacterized protein At5g39865-like</fullName>
    </submittedName>
</protein>
<evidence type="ECO:0000256" key="1">
    <source>
        <dbReference type="SAM" id="MobiDB-lite"/>
    </source>
</evidence>
<dbReference type="Proteomes" id="UP000813463">
    <property type="component" value="Chromosome 1"/>
</dbReference>
<gene>
    <name evidence="4" type="primary">LOC130465606</name>
</gene>
<keyword evidence="3" id="KW-1185">Reference proteome</keyword>
<dbReference type="Pfam" id="PF23733">
    <property type="entry name" value="GRXCR1-2_C"/>
    <property type="match status" value="1"/>
</dbReference>
<evidence type="ECO:0000313" key="4">
    <source>
        <dbReference type="RefSeq" id="XP_056690413.1"/>
    </source>
</evidence>